<dbReference type="SUPFAM" id="SSF53098">
    <property type="entry name" value="Ribonuclease H-like"/>
    <property type="match status" value="1"/>
</dbReference>
<feature type="domain" description="RNase H type-1" evidence="1">
    <location>
        <begin position="1"/>
        <end position="73"/>
    </location>
</feature>
<reference evidence="2 3" key="1">
    <citation type="journal article" date="2018" name="Front. Plant Sci.">
        <title>Red Clover (Trifolium pratense) and Zigzag Clover (T. medium) - A Picture of Genomic Similarities and Differences.</title>
        <authorList>
            <person name="Dluhosova J."/>
            <person name="Istvanek J."/>
            <person name="Nedelnik J."/>
            <person name="Repkova J."/>
        </authorList>
    </citation>
    <scope>NUCLEOTIDE SEQUENCE [LARGE SCALE GENOMIC DNA]</scope>
    <source>
        <strain evidence="3">cv. 10/8</strain>
        <tissue evidence="2">Leaf</tissue>
    </source>
</reference>
<sequence length="166" mass="18912">GLRLAEDMEAEEIKIYTDSQLVASEVSREYQTKDERLLEYPALIKEKLARFKESEVKHVPREHNARAEVLSKLASTRRKKGGNQSLIQETLSKPSIEKSPEVLLICDIGSNSWMTPVFRFLSSGELPEDNKEAGKIKRRACVYAVLDDKLYRRGFSIPLLKCVEEG</sequence>
<accession>A0A392QBE7</accession>
<dbReference type="InterPro" id="IPR012337">
    <property type="entry name" value="RNaseH-like_sf"/>
</dbReference>
<keyword evidence="3" id="KW-1185">Reference proteome</keyword>
<dbReference type="Proteomes" id="UP000265520">
    <property type="component" value="Unassembled WGS sequence"/>
</dbReference>
<dbReference type="GO" id="GO:0004523">
    <property type="term" value="F:RNA-DNA hybrid ribonuclease activity"/>
    <property type="evidence" value="ECO:0007669"/>
    <property type="project" value="InterPro"/>
</dbReference>
<dbReference type="Gene3D" id="3.30.420.10">
    <property type="entry name" value="Ribonuclease H-like superfamily/Ribonuclease H"/>
    <property type="match status" value="1"/>
</dbReference>
<dbReference type="InterPro" id="IPR002156">
    <property type="entry name" value="RNaseH_domain"/>
</dbReference>
<organism evidence="2 3">
    <name type="scientific">Trifolium medium</name>
    <dbReference type="NCBI Taxonomy" id="97028"/>
    <lineage>
        <taxon>Eukaryota</taxon>
        <taxon>Viridiplantae</taxon>
        <taxon>Streptophyta</taxon>
        <taxon>Embryophyta</taxon>
        <taxon>Tracheophyta</taxon>
        <taxon>Spermatophyta</taxon>
        <taxon>Magnoliopsida</taxon>
        <taxon>eudicotyledons</taxon>
        <taxon>Gunneridae</taxon>
        <taxon>Pentapetalae</taxon>
        <taxon>rosids</taxon>
        <taxon>fabids</taxon>
        <taxon>Fabales</taxon>
        <taxon>Fabaceae</taxon>
        <taxon>Papilionoideae</taxon>
        <taxon>50 kb inversion clade</taxon>
        <taxon>NPAAA clade</taxon>
        <taxon>Hologalegina</taxon>
        <taxon>IRL clade</taxon>
        <taxon>Trifolieae</taxon>
        <taxon>Trifolium</taxon>
    </lineage>
</organism>
<dbReference type="PANTHER" id="PTHR48475:SF2">
    <property type="entry name" value="RIBONUCLEASE H"/>
    <property type="match status" value="1"/>
</dbReference>
<dbReference type="Pfam" id="PF13456">
    <property type="entry name" value="RVT_3"/>
    <property type="match status" value="1"/>
</dbReference>
<dbReference type="AlphaFoldDB" id="A0A392QBE7"/>
<dbReference type="InterPro" id="IPR036397">
    <property type="entry name" value="RNaseH_sf"/>
</dbReference>
<protein>
    <submittedName>
        <fullName evidence="2">Protein NYNRIN-like</fullName>
    </submittedName>
</protein>
<dbReference type="PANTHER" id="PTHR48475">
    <property type="entry name" value="RIBONUCLEASE H"/>
    <property type="match status" value="1"/>
</dbReference>
<feature type="non-terminal residue" evidence="2">
    <location>
        <position position="1"/>
    </location>
</feature>
<name>A0A392QBE7_9FABA</name>
<evidence type="ECO:0000259" key="1">
    <source>
        <dbReference type="Pfam" id="PF13456"/>
    </source>
</evidence>
<dbReference type="GO" id="GO:0003676">
    <property type="term" value="F:nucleic acid binding"/>
    <property type="evidence" value="ECO:0007669"/>
    <property type="project" value="InterPro"/>
</dbReference>
<evidence type="ECO:0000313" key="2">
    <source>
        <dbReference type="EMBL" id="MCI21050.1"/>
    </source>
</evidence>
<proteinExistence type="predicted"/>
<comment type="caution">
    <text evidence="2">The sequence shown here is derived from an EMBL/GenBank/DDBJ whole genome shotgun (WGS) entry which is preliminary data.</text>
</comment>
<dbReference type="EMBL" id="LXQA010123052">
    <property type="protein sequence ID" value="MCI21050.1"/>
    <property type="molecule type" value="Genomic_DNA"/>
</dbReference>
<evidence type="ECO:0000313" key="3">
    <source>
        <dbReference type="Proteomes" id="UP000265520"/>
    </source>
</evidence>